<keyword evidence="3" id="KW-0808">Transferase</keyword>
<dbReference type="InterPro" id="IPR043128">
    <property type="entry name" value="Rev_trsase/Diguanyl_cyclase"/>
</dbReference>
<evidence type="ECO:0000256" key="1">
    <source>
        <dbReference type="SAM" id="Phobius"/>
    </source>
</evidence>
<dbReference type="Proteomes" id="UP001555826">
    <property type="component" value="Unassembled WGS sequence"/>
</dbReference>
<dbReference type="SMART" id="SM00267">
    <property type="entry name" value="GGDEF"/>
    <property type="match status" value="1"/>
</dbReference>
<feature type="transmembrane region" description="Helical" evidence="1">
    <location>
        <begin position="49"/>
        <end position="69"/>
    </location>
</feature>
<dbReference type="EMBL" id="JBFNQN010000004">
    <property type="protein sequence ID" value="MEW9264579.1"/>
    <property type="molecule type" value="Genomic_DNA"/>
</dbReference>
<sequence length="377" mass="39924">MSQDPVIGAAAPQVPGDDHPRVPAWAPPWLRGGLAHVPSRWRGGGPAGVAGRALLLVTGTLVALTVWVLSPGTGDVLVLAGVAAAAVVLLGASSVLPWQRWSPRAPIVFPLAVMVALAVLGRGTEQVAGAYVPFFVLCFVYVGVFLPPHTAYGLLPAAVPLYLLSSEALEPTVVVRTVVVSCTWLLVAELLAQLARRQRAAADVLVRDARTDPLTTIGNRRDLEDRMVRLVPGDTVVVCDLDHFKQLNDTRGHAFGDQVLREFGAMLATHLRRDDYAARFGGEEFVLLLHASGTGPAMDVVERLRQTWCDGGGATTFSAGCATLDEVTSAQQALVAADAALYAAKREGRNCTRSAEAADGWGPRVGADSVRDLSHEL</sequence>
<dbReference type="PROSITE" id="PS50887">
    <property type="entry name" value="GGDEF"/>
    <property type="match status" value="1"/>
</dbReference>
<name>A0ABV3P4M8_9ACTN</name>
<proteinExistence type="predicted"/>
<evidence type="ECO:0000313" key="3">
    <source>
        <dbReference type="EMBL" id="MEW9264579.1"/>
    </source>
</evidence>
<keyword evidence="1" id="KW-0812">Transmembrane</keyword>
<comment type="caution">
    <text evidence="3">The sequence shown here is derived from an EMBL/GenBank/DDBJ whole genome shotgun (WGS) entry which is preliminary data.</text>
</comment>
<dbReference type="GO" id="GO:0052621">
    <property type="term" value="F:diguanylate cyclase activity"/>
    <property type="evidence" value="ECO:0007669"/>
    <property type="project" value="UniProtKB-EC"/>
</dbReference>
<dbReference type="EC" id="2.7.7.65" evidence="3"/>
<evidence type="ECO:0000259" key="2">
    <source>
        <dbReference type="PROSITE" id="PS50887"/>
    </source>
</evidence>
<protein>
    <submittedName>
        <fullName evidence="3">GGDEF domain-containing protein</fullName>
        <ecNumber evidence="3">2.7.7.65</ecNumber>
    </submittedName>
</protein>
<feature type="transmembrane region" description="Helical" evidence="1">
    <location>
        <begin position="173"/>
        <end position="192"/>
    </location>
</feature>
<dbReference type="NCBIfam" id="TIGR00254">
    <property type="entry name" value="GGDEF"/>
    <property type="match status" value="1"/>
</dbReference>
<keyword evidence="4" id="KW-1185">Reference proteome</keyword>
<gene>
    <name evidence="3" type="ORF">AB1207_07460</name>
</gene>
<keyword evidence="1" id="KW-0472">Membrane</keyword>
<organism evidence="3 4">
    <name type="scientific">Kineococcus endophyticus</name>
    <dbReference type="NCBI Taxonomy" id="1181883"/>
    <lineage>
        <taxon>Bacteria</taxon>
        <taxon>Bacillati</taxon>
        <taxon>Actinomycetota</taxon>
        <taxon>Actinomycetes</taxon>
        <taxon>Kineosporiales</taxon>
        <taxon>Kineosporiaceae</taxon>
        <taxon>Kineococcus</taxon>
    </lineage>
</organism>
<dbReference type="PANTHER" id="PTHR45138:SF9">
    <property type="entry name" value="DIGUANYLATE CYCLASE DGCM-RELATED"/>
    <property type="match status" value="1"/>
</dbReference>
<dbReference type="InterPro" id="IPR050469">
    <property type="entry name" value="Diguanylate_Cyclase"/>
</dbReference>
<dbReference type="Pfam" id="PF00990">
    <property type="entry name" value="GGDEF"/>
    <property type="match status" value="1"/>
</dbReference>
<dbReference type="RefSeq" id="WP_367637327.1">
    <property type="nucleotide sequence ID" value="NZ_JBFNQN010000004.1"/>
</dbReference>
<dbReference type="SUPFAM" id="SSF55073">
    <property type="entry name" value="Nucleotide cyclase"/>
    <property type="match status" value="1"/>
</dbReference>
<feature type="transmembrane region" description="Helical" evidence="1">
    <location>
        <begin position="128"/>
        <end position="146"/>
    </location>
</feature>
<dbReference type="CDD" id="cd01949">
    <property type="entry name" value="GGDEF"/>
    <property type="match status" value="1"/>
</dbReference>
<feature type="domain" description="GGDEF" evidence="2">
    <location>
        <begin position="232"/>
        <end position="357"/>
    </location>
</feature>
<dbReference type="InterPro" id="IPR000160">
    <property type="entry name" value="GGDEF_dom"/>
</dbReference>
<feature type="transmembrane region" description="Helical" evidence="1">
    <location>
        <begin position="104"/>
        <end position="121"/>
    </location>
</feature>
<dbReference type="PANTHER" id="PTHR45138">
    <property type="entry name" value="REGULATORY COMPONENTS OF SENSORY TRANSDUCTION SYSTEM"/>
    <property type="match status" value="1"/>
</dbReference>
<feature type="transmembrane region" description="Helical" evidence="1">
    <location>
        <begin position="76"/>
        <end position="98"/>
    </location>
</feature>
<keyword evidence="3" id="KW-0548">Nucleotidyltransferase</keyword>
<evidence type="ECO:0000313" key="4">
    <source>
        <dbReference type="Proteomes" id="UP001555826"/>
    </source>
</evidence>
<dbReference type="InterPro" id="IPR029787">
    <property type="entry name" value="Nucleotide_cyclase"/>
</dbReference>
<keyword evidence="1" id="KW-1133">Transmembrane helix</keyword>
<reference evidence="3 4" key="1">
    <citation type="submission" date="2024-07" db="EMBL/GenBank/DDBJ databases">
        <authorList>
            <person name="Thanompreechachai J."/>
            <person name="Duangmal K."/>
        </authorList>
    </citation>
    <scope>NUCLEOTIDE SEQUENCE [LARGE SCALE GENOMIC DNA]</scope>
    <source>
        <strain evidence="3 4">KCTC 19886</strain>
    </source>
</reference>
<dbReference type="Gene3D" id="3.30.70.270">
    <property type="match status" value="1"/>
</dbReference>
<accession>A0ABV3P4M8</accession>